<dbReference type="HOGENOM" id="CLU_3088605_0_0_1"/>
<dbReference type="Proteomes" id="UP000053989">
    <property type="component" value="Unassembled WGS sequence"/>
</dbReference>
<organism evidence="2 3">
    <name type="scientific">Scleroderma citrinum Foug A</name>
    <dbReference type="NCBI Taxonomy" id="1036808"/>
    <lineage>
        <taxon>Eukaryota</taxon>
        <taxon>Fungi</taxon>
        <taxon>Dikarya</taxon>
        <taxon>Basidiomycota</taxon>
        <taxon>Agaricomycotina</taxon>
        <taxon>Agaricomycetes</taxon>
        <taxon>Agaricomycetidae</taxon>
        <taxon>Boletales</taxon>
        <taxon>Sclerodermatineae</taxon>
        <taxon>Sclerodermataceae</taxon>
        <taxon>Scleroderma</taxon>
    </lineage>
</organism>
<name>A0A0C3D939_9AGAM</name>
<dbReference type="InParanoid" id="A0A0C3D939"/>
<feature type="region of interest" description="Disordered" evidence="1">
    <location>
        <begin position="31"/>
        <end position="52"/>
    </location>
</feature>
<keyword evidence="3" id="KW-1185">Reference proteome</keyword>
<proteinExistence type="predicted"/>
<protein>
    <submittedName>
        <fullName evidence="2">Uncharacterized protein</fullName>
    </submittedName>
</protein>
<dbReference type="AlphaFoldDB" id="A0A0C3D939"/>
<gene>
    <name evidence="2" type="ORF">SCLCIDRAFT_1223613</name>
</gene>
<dbReference type="EMBL" id="KN822206">
    <property type="protein sequence ID" value="KIM52596.1"/>
    <property type="molecule type" value="Genomic_DNA"/>
</dbReference>
<reference evidence="3" key="2">
    <citation type="submission" date="2015-01" db="EMBL/GenBank/DDBJ databases">
        <title>Evolutionary Origins and Diversification of the Mycorrhizal Mutualists.</title>
        <authorList>
            <consortium name="DOE Joint Genome Institute"/>
            <consortium name="Mycorrhizal Genomics Consortium"/>
            <person name="Kohler A."/>
            <person name="Kuo A."/>
            <person name="Nagy L.G."/>
            <person name="Floudas D."/>
            <person name="Copeland A."/>
            <person name="Barry K.W."/>
            <person name="Cichocki N."/>
            <person name="Veneault-Fourrey C."/>
            <person name="LaButti K."/>
            <person name="Lindquist E.A."/>
            <person name="Lipzen A."/>
            <person name="Lundell T."/>
            <person name="Morin E."/>
            <person name="Murat C."/>
            <person name="Riley R."/>
            <person name="Ohm R."/>
            <person name="Sun H."/>
            <person name="Tunlid A."/>
            <person name="Henrissat B."/>
            <person name="Grigoriev I.V."/>
            <person name="Hibbett D.S."/>
            <person name="Martin F."/>
        </authorList>
    </citation>
    <scope>NUCLEOTIDE SEQUENCE [LARGE SCALE GENOMIC DNA]</scope>
    <source>
        <strain evidence="3">Foug A</strain>
    </source>
</reference>
<accession>A0A0C3D939</accession>
<evidence type="ECO:0000256" key="1">
    <source>
        <dbReference type="SAM" id="MobiDB-lite"/>
    </source>
</evidence>
<evidence type="ECO:0000313" key="2">
    <source>
        <dbReference type="EMBL" id="KIM52596.1"/>
    </source>
</evidence>
<reference evidence="2 3" key="1">
    <citation type="submission" date="2014-04" db="EMBL/GenBank/DDBJ databases">
        <authorList>
            <consortium name="DOE Joint Genome Institute"/>
            <person name="Kuo A."/>
            <person name="Kohler A."/>
            <person name="Nagy L.G."/>
            <person name="Floudas D."/>
            <person name="Copeland A."/>
            <person name="Barry K.W."/>
            <person name="Cichocki N."/>
            <person name="Veneault-Fourrey C."/>
            <person name="LaButti K."/>
            <person name="Lindquist E.A."/>
            <person name="Lipzen A."/>
            <person name="Lundell T."/>
            <person name="Morin E."/>
            <person name="Murat C."/>
            <person name="Sun H."/>
            <person name="Tunlid A."/>
            <person name="Henrissat B."/>
            <person name="Grigoriev I.V."/>
            <person name="Hibbett D.S."/>
            <person name="Martin F."/>
            <person name="Nordberg H.P."/>
            <person name="Cantor M.N."/>
            <person name="Hua S.X."/>
        </authorList>
    </citation>
    <scope>NUCLEOTIDE SEQUENCE [LARGE SCALE GENOMIC DNA]</scope>
    <source>
        <strain evidence="2 3">Foug A</strain>
    </source>
</reference>
<sequence>MWVGEYTDPTRYNNNIWHGRSIHTKTENVERQVNWTHSREGERTTRKVGSVR</sequence>
<evidence type="ECO:0000313" key="3">
    <source>
        <dbReference type="Proteomes" id="UP000053989"/>
    </source>
</evidence>